<dbReference type="Proteomes" id="UP000424872">
    <property type="component" value="Plasmid pMSR2B"/>
</dbReference>
<proteinExistence type="predicted"/>
<dbReference type="EMBL" id="CP024638">
    <property type="protein sequence ID" value="QGR09518.1"/>
    <property type="molecule type" value="Genomic_DNA"/>
</dbReference>
<protein>
    <submittedName>
        <fullName evidence="1">Uncharacterized protein</fullName>
    </submittedName>
</protein>
<reference evidence="2" key="1">
    <citation type="submission" date="2017-11" db="EMBL/GenBank/DDBJ databases">
        <title>Genome sequence of Pantoea sp. MSR2.</title>
        <authorList>
            <person name="Nascimento F.X."/>
        </authorList>
    </citation>
    <scope>NUCLEOTIDE SEQUENCE [LARGE SCALE GENOMIC DNA]</scope>
    <source>
        <strain evidence="2">MSR2</strain>
        <plasmid evidence="2">pmsr2b</plasmid>
    </source>
</reference>
<keyword evidence="1" id="KW-0614">Plasmid</keyword>
<geneLocation type="plasmid" evidence="2">
    <name>pmsr2b</name>
</geneLocation>
<accession>A0AAP9HA76</accession>
<sequence>MVKNEGAESFFRTRLLLQGDVAIAVLTIDFFIGSEDGMQREVISRGHYQVANKNRSYEGEFRGYLFYCKPQRHA</sequence>
<organism evidence="1 2">
    <name type="scientific">Pantoea phytobeneficialis</name>
    <dbReference type="NCBI Taxonomy" id="2052056"/>
    <lineage>
        <taxon>Bacteria</taxon>
        <taxon>Pseudomonadati</taxon>
        <taxon>Pseudomonadota</taxon>
        <taxon>Gammaproteobacteria</taxon>
        <taxon>Enterobacterales</taxon>
        <taxon>Erwiniaceae</taxon>
        <taxon>Pantoea</taxon>
    </lineage>
</organism>
<evidence type="ECO:0000313" key="2">
    <source>
        <dbReference type="Proteomes" id="UP000424872"/>
    </source>
</evidence>
<dbReference type="KEGG" id="ppho:CTZ24_23915"/>
<name>A0AAP9HA76_9GAMM</name>
<gene>
    <name evidence="1" type="ORF">CTZ24_23915</name>
</gene>
<evidence type="ECO:0000313" key="1">
    <source>
        <dbReference type="EMBL" id="QGR09518.1"/>
    </source>
</evidence>
<dbReference type="AlphaFoldDB" id="A0AAP9HA76"/>